<reference evidence="1 2" key="1">
    <citation type="submission" date="2019-04" db="EMBL/GenBank/DDBJ databases">
        <title>Lysinibacillus genome sequencing.</title>
        <authorList>
            <person name="Dunlap C."/>
        </authorList>
    </citation>
    <scope>NUCLEOTIDE SEQUENCE [LARGE SCALE GENOMIC DNA]</scope>
    <source>
        <strain evidence="1 2">KCTC 33042</strain>
    </source>
</reference>
<proteinExistence type="predicted"/>
<evidence type="ECO:0008006" key="3">
    <source>
        <dbReference type="Google" id="ProtNLM"/>
    </source>
</evidence>
<protein>
    <recommendedName>
        <fullName evidence="3">Lipoprotein</fullName>
    </recommendedName>
</protein>
<comment type="caution">
    <text evidence="1">The sequence shown here is derived from an EMBL/GenBank/DDBJ whole genome shotgun (WGS) entry which is preliminary data.</text>
</comment>
<evidence type="ECO:0000313" key="2">
    <source>
        <dbReference type="Proteomes" id="UP000308330"/>
    </source>
</evidence>
<dbReference type="RefSeq" id="WP_108029884.1">
    <property type="nucleotide sequence ID" value="NZ_PYUE01000002.1"/>
</dbReference>
<evidence type="ECO:0000313" key="1">
    <source>
        <dbReference type="EMBL" id="TKI49886.1"/>
    </source>
</evidence>
<name>A0ABY2T233_9BACI</name>
<dbReference type="EMBL" id="SZPT01000001">
    <property type="protein sequence ID" value="TKI49886.1"/>
    <property type="molecule type" value="Genomic_DNA"/>
</dbReference>
<keyword evidence="2" id="KW-1185">Reference proteome</keyword>
<dbReference type="Proteomes" id="UP000308330">
    <property type="component" value="Unassembled WGS sequence"/>
</dbReference>
<organism evidence="1 2">
    <name type="scientific">Lysinibacillus tabacifolii</name>
    <dbReference type="NCBI Taxonomy" id="1173107"/>
    <lineage>
        <taxon>Bacteria</taxon>
        <taxon>Bacillati</taxon>
        <taxon>Bacillota</taxon>
        <taxon>Bacilli</taxon>
        <taxon>Bacillales</taxon>
        <taxon>Bacillaceae</taxon>
        <taxon>Lysinibacillus</taxon>
    </lineage>
</organism>
<gene>
    <name evidence="1" type="ORF">FC748_01295</name>
</gene>
<sequence length="196" mass="22674">MIKIINSKLFIFILVMLTSIFVLVACDNNQQIEDTKRNNQQLEEKQNNHQQQQMEEVSSTVSLEKQFIPPNFGVDEFKVNANDKLVEFKISYRISPQLYDVLSKINSKYYFELKIPENISSIINKDSTGLVPGAIMEFNALKYIVTLNTEVDKPLTTSEIKELVQNKNGYGLYVYDQDKDAIHYFDDVELFSTIPK</sequence>
<dbReference type="PROSITE" id="PS51257">
    <property type="entry name" value="PROKAR_LIPOPROTEIN"/>
    <property type="match status" value="1"/>
</dbReference>
<accession>A0ABY2T233</accession>